<dbReference type="CDD" id="cd08249">
    <property type="entry name" value="enoyl_reductase_like"/>
    <property type="match status" value="1"/>
</dbReference>
<dbReference type="InParanoid" id="A8P3J8"/>
<dbReference type="InterPro" id="IPR020843">
    <property type="entry name" value="ER"/>
</dbReference>
<dbReference type="RefSeq" id="XP_001838559.2">
    <property type="nucleotide sequence ID" value="XM_001838507.2"/>
</dbReference>
<dbReference type="SMART" id="SM00829">
    <property type="entry name" value="PKS_ER"/>
    <property type="match status" value="1"/>
</dbReference>
<dbReference type="eggNOG" id="KOG1198">
    <property type="taxonomic scope" value="Eukaryota"/>
</dbReference>
<dbReference type="Pfam" id="PF08240">
    <property type="entry name" value="ADH_N"/>
    <property type="match status" value="1"/>
</dbReference>
<dbReference type="InterPro" id="IPR013149">
    <property type="entry name" value="ADH-like_C"/>
</dbReference>
<gene>
    <name evidence="2" type="ORF">CC1G_11888</name>
</gene>
<dbReference type="HOGENOM" id="CLU_026673_16_5_1"/>
<dbReference type="VEuPathDB" id="FungiDB:CC1G_11888"/>
<keyword evidence="3" id="KW-1185">Reference proteome</keyword>
<evidence type="ECO:0000313" key="2">
    <source>
        <dbReference type="EMBL" id="EAU83252.2"/>
    </source>
</evidence>
<dbReference type="FunCoup" id="A8P3J8">
    <property type="interactions" value="9"/>
</dbReference>
<dbReference type="AlphaFoldDB" id="A8P3J8"/>
<protein>
    <recommendedName>
        <fullName evidence="1">Enoyl reductase (ER) domain-containing protein</fullName>
    </recommendedName>
</protein>
<sequence>MSQKALILDRQFGDFVLTTLPIPKPEREEVIVKIEASGLNPVDWKIQDTGLWVEKYPVVLGTDIAGEVVELGEGVTTVSKGDKVVLQGTIRKEDGSEAGFQQYCRADVHTLAKIPSNITVAEAGTLPVALTCAYVGLYNVNPHGRGFEPPLTSGRAKYVGVPLVVLGGASSVGQYVLQLASLSGFNPIITTASTKHTEFLKTLGATHVLDRSLSFEALQSAIKEITQSPIETVYDAISSAETQRAGHDLLVPGGQLLITLRPSIEASDSKTIIGVLGVKQLPHNVKLLRDFYSKLAEFLREGILKPNRVETLPNGLGGVNDGLQRLKHNKVSGIKLVALPQETP</sequence>
<dbReference type="PANTHER" id="PTHR45348">
    <property type="entry name" value="HYPOTHETICAL OXIDOREDUCTASE (EUROFUNG)"/>
    <property type="match status" value="1"/>
</dbReference>
<dbReference type="Gene3D" id="3.90.180.10">
    <property type="entry name" value="Medium-chain alcohol dehydrogenases, catalytic domain"/>
    <property type="match status" value="1"/>
</dbReference>
<dbReference type="GO" id="GO:0016651">
    <property type="term" value="F:oxidoreductase activity, acting on NAD(P)H"/>
    <property type="evidence" value="ECO:0007669"/>
    <property type="project" value="InterPro"/>
</dbReference>
<dbReference type="EMBL" id="AACS02000004">
    <property type="protein sequence ID" value="EAU83252.2"/>
    <property type="molecule type" value="Genomic_DNA"/>
</dbReference>
<dbReference type="KEGG" id="cci:CC1G_11888"/>
<dbReference type="PANTHER" id="PTHR45348:SF2">
    <property type="entry name" value="ZINC-TYPE ALCOHOL DEHYDROGENASE-LIKE PROTEIN C2E1P3.01"/>
    <property type="match status" value="1"/>
</dbReference>
<dbReference type="InterPro" id="IPR011032">
    <property type="entry name" value="GroES-like_sf"/>
</dbReference>
<dbReference type="SUPFAM" id="SSF50129">
    <property type="entry name" value="GroES-like"/>
    <property type="match status" value="1"/>
</dbReference>
<dbReference type="InterPro" id="IPR013154">
    <property type="entry name" value="ADH-like_N"/>
</dbReference>
<dbReference type="SUPFAM" id="SSF51735">
    <property type="entry name" value="NAD(P)-binding Rossmann-fold domains"/>
    <property type="match status" value="1"/>
</dbReference>
<dbReference type="InterPro" id="IPR047122">
    <property type="entry name" value="Trans-enoyl_RdTase-like"/>
</dbReference>
<proteinExistence type="predicted"/>
<dbReference type="Gene3D" id="3.40.50.720">
    <property type="entry name" value="NAD(P)-binding Rossmann-like Domain"/>
    <property type="match status" value="1"/>
</dbReference>
<accession>A8P3J8</accession>
<evidence type="ECO:0000313" key="3">
    <source>
        <dbReference type="Proteomes" id="UP000001861"/>
    </source>
</evidence>
<name>A8P3J8_COPC7</name>
<dbReference type="Proteomes" id="UP000001861">
    <property type="component" value="Unassembled WGS sequence"/>
</dbReference>
<comment type="caution">
    <text evidence="2">The sequence shown here is derived from an EMBL/GenBank/DDBJ whole genome shotgun (WGS) entry which is preliminary data.</text>
</comment>
<dbReference type="OMA" id="WEMVFTR"/>
<dbReference type="OrthoDB" id="3233595at2759"/>
<reference evidence="2 3" key="1">
    <citation type="journal article" date="2010" name="Proc. Natl. Acad. Sci. U.S.A.">
        <title>Insights into evolution of multicellular fungi from the assembled chromosomes of the mushroom Coprinopsis cinerea (Coprinus cinereus).</title>
        <authorList>
            <person name="Stajich J.E."/>
            <person name="Wilke S.K."/>
            <person name="Ahren D."/>
            <person name="Au C.H."/>
            <person name="Birren B.W."/>
            <person name="Borodovsky M."/>
            <person name="Burns C."/>
            <person name="Canback B."/>
            <person name="Casselton L.A."/>
            <person name="Cheng C.K."/>
            <person name="Deng J."/>
            <person name="Dietrich F.S."/>
            <person name="Fargo D.C."/>
            <person name="Farman M.L."/>
            <person name="Gathman A.C."/>
            <person name="Goldberg J."/>
            <person name="Guigo R."/>
            <person name="Hoegger P.J."/>
            <person name="Hooker J.B."/>
            <person name="Huggins A."/>
            <person name="James T.Y."/>
            <person name="Kamada T."/>
            <person name="Kilaru S."/>
            <person name="Kodira C."/>
            <person name="Kues U."/>
            <person name="Kupfer D."/>
            <person name="Kwan H.S."/>
            <person name="Lomsadze A."/>
            <person name="Li W."/>
            <person name="Lilly W.W."/>
            <person name="Ma L.J."/>
            <person name="Mackey A.J."/>
            <person name="Manning G."/>
            <person name="Martin F."/>
            <person name="Muraguchi H."/>
            <person name="Natvig D.O."/>
            <person name="Palmerini H."/>
            <person name="Ramesh M.A."/>
            <person name="Rehmeyer C.J."/>
            <person name="Roe B.A."/>
            <person name="Shenoy N."/>
            <person name="Stanke M."/>
            <person name="Ter-Hovhannisyan V."/>
            <person name="Tunlid A."/>
            <person name="Velagapudi R."/>
            <person name="Vision T.J."/>
            <person name="Zeng Q."/>
            <person name="Zolan M.E."/>
            <person name="Pukkila P.J."/>
        </authorList>
    </citation>
    <scope>NUCLEOTIDE SEQUENCE [LARGE SCALE GENOMIC DNA]</scope>
    <source>
        <strain evidence="3">Okayama-7 / 130 / ATCC MYA-4618 / FGSC 9003</strain>
    </source>
</reference>
<dbReference type="GeneID" id="6015151"/>
<dbReference type="InterPro" id="IPR036291">
    <property type="entry name" value="NAD(P)-bd_dom_sf"/>
</dbReference>
<dbReference type="Pfam" id="PF00107">
    <property type="entry name" value="ADH_zinc_N"/>
    <property type="match status" value="1"/>
</dbReference>
<evidence type="ECO:0000259" key="1">
    <source>
        <dbReference type="SMART" id="SM00829"/>
    </source>
</evidence>
<feature type="domain" description="Enoyl reductase (ER)" evidence="1">
    <location>
        <begin position="10"/>
        <end position="338"/>
    </location>
</feature>
<organism evidence="2 3">
    <name type="scientific">Coprinopsis cinerea (strain Okayama-7 / 130 / ATCC MYA-4618 / FGSC 9003)</name>
    <name type="common">Inky cap fungus</name>
    <name type="synonym">Hormographiella aspergillata</name>
    <dbReference type="NCBI Taxonomy" id="240176"/>
    <lineage>
        <taxon>Eukaryota</taxon>
        <taxon>Fungi</taxon>
        <taxon>Dikarya</taxon>
        <taxon>Basidiomycota</taxon>
        <taxon>Agaricomycotina</taxon>
        <taxon>Agaricomycetes</taxon>
        <taxon>Agaricomycetidae</taxon>
        <taxon>Agaricales</taxon>
        <taxon>Agaricineae</taxon>
        <taxon>Psathyrellaceae</taxon>
        <taxon>Coprinopsis</taxon>
    </lineage>
</organism>